<gene>
    <name evidence="1" type="ORF">EHYA_07377</name>
</gene>
<proteinExistence type="predicted"/>
<organism evidence="1 2">
    <name type="scientific">Embleya hyalina</name>
    <dbReference type="NCBI Taxonomy" id="516124"/>
    <lineage>
        <taxon>Bacteria</taxon>
        <taxon>Bacillati</taxon>
        <taxon>Actinomycetota</taxon>
        <taxon>Actinomycetes</taxon>
        <taxon>Kitasatosporales</taxon>
        <taxon>Streptomycetaceae</taxon>
        <taxon>Embleya</taxon>
    </lineage>
</organism>
<dbReference type="Proteomes" id="UP000286931">
    <property type="component" value="Unassembled WGS sequence"/>
</dbReference>
<dbReference type="EMBL" id="BIFH01000034">
    <property type="protein sequence ID" value="GCD99655.1"/>
    <property type="molecule type" value="Genomic_DNA"/>
</dbReference>
<name>A0A401YYT0_9ACTN</name>
<sequence length="465" mass="50497">MDDFSNVLSDLTDGDPFLNVASIKNAVIARLEASDADVRVESTEYFNHTYAPDLVLHWKNDNSFRHIYLRTSDNPDYIREDLAVVSETSPIIMPLVSLREHDDGSLELESTNARTLVATPSTITEFATTHGERTIAGLLSHAVLQGGRGLLSEQRARSVSAVIDAGFTAAQVSETEETRRAVMAAEALLDPARAAVLTRLLHAVWLGSGAPASTFPGATGITAHLDSAGLRLLLDISISDDTEFWRRIGKGISLEQLCELEVSSESNSLQYLVESNLDHLRAKSCRVSQIGNAEVAAHSVRWFVSSGVLAFKSRDYVSLFSPGPVSSTAFYEDGESSPLRLGLLMDRAQAADVDVDEVTIESDNGRRIDYRSPTGTRMWADEVLGQLSSVLGRHSVVISATTPLAGGTRHLKCDLENLTASGRTGAKFYLLEMLRYAIPLLRGLSPTERDSLARIIPAQQRGADG</sequence>
<evidence type="ECO:0000313" key="2">
    <source>
        <dbReference type="Proteomes" id="UP000286931"/>
    </source>
</evidence>
<accession>A0A401YYT0</accession>
<keyword evidence="2" id="KW-1185">Reference proteome</keyword>
<dbReference type="OrthoDB" id="4915395at2"/>
<evidence type="ECO:0000313" key="1">
    <source>
        <dbReference type="EMBL" id="GCD99655.1"/>
    </source>
</evidence>
<protein>
    <submittedName>
        <fullName evidence="1">Uncharacterized protein</fullName>
    </submittedName>
</protein>
<comment type="caution">
    <text evidence="1">The sequence shown here is derived from an EMBL/GenBank/DDBJ whole genome shotgun (WGS) entry which is preliminary data.</text>
</comment>
<reference evidence="1 2" key="1">
    <citation type="submission" date="2018-12" db="EMBL/GenBank/DDBJ databases">
        <title>Draft genome sequence of Embleya hyalina NBRC 13850T.</title>
        <authorList>
            <person name="Komaki H."/>
            <person name="Hosoyama A."/>
            <person name="Kimura A."/>
            <person name="Ichikawa N."/>
            <person name="Tamura T."/>
        </authorList>
    </citation>
    <scope>NUCLEOTIDE SEQUENCE [LARGE SCALE GENOMIC DNA]</scope>
    <source>
        <strain evidence="1 2">NBRC 13850</strain>
    </source>
</reference>
<dbReference type="RefSeq" id="WP_126641447.1">
    <property type="nucleotide sequence ID" value="NZ_BIFH01000034.1"/>
</dbReference>
<dbReference type="AlphaFoldDB" id="A0A401YYT0"/>